<proteinExistence type="predicted"/>
<dbReference type="RefSeq" id="WP_138191509.1">
    <property type="nucleotide sequence ID" value="NZ_VBWP01000008.1"/>
</dbReference>
<keyword evidence="2" id="KW-1185">Reference proteome</keyword>
<protein>
    <submittedName>
        <fullName evidence="1">DUF1062 domain-containing protein</fullName>
    </submittedName>
</protein>
<dbReference type="Proteomes" id="UP000306912">
    <property type="component" value="Unassembled WGS sequence"/>
</dbReference>
<dbReference type="Pfam" id="PF06353">
    <property type="entry name" value="DUF1062"/>
    <property type="match status" value="1"/>
</dbReference>
<reference evidence="1 2" key="1">
    <citation type="submission" date="2019-05" db="EMBL/GenBank/DDBJ databases">
        <title>Culicoidintestinum kansasii gen. nov., sp. nov. from the gastrointestinal tract of the biting midge, Culicoides sonorensis.</title>
        <authorList>
            <person name="Neupane S."/>
            <person name="Ghosh A."/>
            <person name="Gunther S."/>
            <person name="Martin K."/>
            <person name="Zurek L."/>
        </authorList>
    </citation>
    <scope>NUCLEOTIDE SEQUENCE [LARGE SCALE GENOMIC DNA]</scope>
    <source>
        <strain evidence="1 2">CS-1</strain>
    </source>
</reference>
<comment type="caution">
    <text evidence="1">The sequence shown here is derived from an EMBL/GenBank/DDBJ whole genome shotgun (WGS) entry which is preliminary data.</text>
</comment>
<dbReference type="InParanoid" id="A0A5R8QBK7"/>
<name>A0A5R8QBK7_9FIRM</name>
<organism evidence="1 2">
    <name type="scientific">Culicoidibacter larvae</name>
    <dbReference type="NCBI Taxonomy" id="2579976"/>
    <lineage>
        <taxon>Bacteria</taxon>
        <taxon>Bacillati</taxon>
        <taxon>Bacillota</taxon>
        <taxon>Culicoidibacteria</taxon>
        <taxon>Culicoidibacterales</taxon>
        <taxon>Culicoidibacteraceae</taxon>
        <taxon>Culicoidibacter</taxon>
    </lineage>
</organism>
<dbReference type="EMBL" id="VBWP01000008">
    <property type="protein sequence ID" value="TLG72492.1"/>
    <property type="molecule type" value="Genomic_DNA"/>
</dbReference>
<gene>
    <name evidence="1" type="ORF">FEZ08_08880</name>
</gene>
<evidence type="ECO:0000313" key="1">
    <source>
        <dbReference type="EMBL" id="TLG72492.1"/>
    </source>
</evidence>
<evidence type="ECO:0000313" key="2">
    <source>
        <dbReference type="Proteomes" id="UP000306912"/>
    </source>
</evidence>
<dbReference type="AlphaFoldDB" id="A0A5R8QBK7"/>
<sequence length="183" mass="21066">MKTIAWEVTFSGLPKTYKYCKKCKSKTEYISSELFRVNANQKNVDVWLIYRCNSCKSTWNMPIYQRINRLKLEQQELEQLMNNDSIIAKKYAMDYYLLKQQGAAPEVPEFSVNGDMPNGETVNIVLTGEYYMPLKISKIIRRKLGLSTQAYAELIASGMIVSCDGIDLYKGKFIQPTTIIIKT</sequence>
<accession>A0A5R8QBK7</accession>
<dbReference type="InterPro" id="IPR009412">
    <property type="entry name" value="DUF1062"/>
</dbReference>
<dbReference type="OrthoDB" id="9810886at2"/>